<dbReference type="Gene3D" id="3.50.50.60">
    <property type="entry name" value="FAD/NAD(P)-binding domain"/>
    <property type="match status" value="1"/>
</dbReference>
<evidence type="ECO:0000259" key="1">
    <source>
        <dbReference type="Pfam" id="PF01494"/>
    </source>
</evidence>
<evidence type="ECO:0000313" key="3">
    <source>
        <dbReference type="Proteomes" id="UP000628079"/>
    </source>
</evidence>
<dbReference type="InterPro" id="IPR050407">
    <property type="entry name" value="Geranylgeranyl_reductase"/>
</dbReference>
<dbReference type="Pfam" id="PF01494">
    <property type="entry name" value="FAD_binding_3"/>
    <property type="match status" value="1"/>
</dbReference>
<dbReference type="AlphaFoldDB" id="A0A8H9FV43"/>
<name>A0A8H9FV43_9MICO</name>
<accession>A0A8H9FV43</accession>
<proteinExistence type="predicted"/>
<dbReference type="EMBL" id="BMEA01000001">
    <property type="protein sequence ID" value="GGB77441.1"/>
    <property type="molecule type" value="Genomic_DNA"/>
</dbReference>
<evidence type="ECO:0000313" key="2">
    <source>
        <dbReference type="EMBL" id="GGB77441.1"/>
    </source>
</evidence>
<protein>
    <submittedName>
        <fullName evidence="2">Oxidoreductase</fullName>
    </submittedName>
</protein>
<comment type="caution">
    <text evidence="2">The sequence shown here is derived from an EMBL/GenBank/DDBJ whole genome shotgun (WGS) entry which is preliminary data.</text>
</comment>
<dbReference type="PRINTS" id="PR00420">
    <property type="entry name" value="RNGMNOXGNASE"/>
</dbReference>
<sequence length="342" mass="36297">MRDLLVVGGGPVGLATALYAVRSGLAVTVREPRSGVIDKACGEGLMPGALAALRDLGVEVEGRPIDGIRYLDGRHAVDAPFRSGPGLGVRRTRLHAALLDAVRAAGVEVVPRGVREVEQCTDHVLVDGERVRHVVAADGLHSPVRRMLGLDAERPRAGLRRYGLRVHVATAPWSSMVEVHWSPVGEAYVTPVGSDEVGVALLSAERRPFEELLAAFPAVHDRVADHPRSPVLGAGPLRQRSRRRVDGRVLLVGDAAGYVDALTGEGLALGLAQAREAVRAVAAGEPTAYEAAWRRLGRTHDLLTLGLVSATRLRALRRAVVPAARVAPGVFRAAVNQLARPA</sequence>
<gene>
    <name evidence="2" type="ORF">GCM10011314_16360</name>
</gene>
<reference evidence="2" key="1">
    <citation type="journal article" date="2014" name="Int. J. Syst. Evol. Microbiol.">
        <title>Complete genome sequence of Corynebacterium casei LMG S-19264T (=DSM 44701T), isolated from a smear-ripened cheese.</title>
        <authorList>
            <consortium name="US DOE Joint Genome Institute (JGI-PGF)"/>
            <person name="Walter F."/>
            <person name="Albersmeier A."/>
            <person name="Kalinowski J."/>
            <person name="Ruckert C."/>
        </authorList>
    </citation>
    <scope>NUCLEOTIDE SEQUENCE</scope>
    <source>
        <strain evidence="2">CGMCC 1.10749</strain>
    </source>
</reference>
<feature type="domain" description="FAD-binding" evidence="1">
    <location>
        <begin position="3"/>
        <end position="283"/>
    </location>
</feature>
<dbReference type="InterPro" id="IPR002938">
    <property type="entry name" value="FAD-bd"/>
</dbReference>
<dbReference type="SUPFAM" id="SSF51905">
    <property type="entry name" value="FAD/NAD(P)-binding domain"/>
    <property type="match status" value="1"/>
</dbReference>
<dbReference type="GO" id="GO:0071949">
    <property type="term" value="F:FAD binding"/>
    <property type="evidence" value="ECO:0007669"/>
    <property type="project" value="InterPro"/>
</dbReference>
<organism evidence="2 3">
    <name type="scientific">Knoellia flava</name>
    <dbReference type="NCBI Taxonomy" id="913969"/>
    <lineage>
        <taxon>Bacteria</taxon>
        <taxon>Bacillati</taxon>
        <taxon>Actinomycetota</taxon>
        <taxon>Actinomycetes</taxon>
        <taxon>Micrococcales</taxon>
        <taxon>Intrasporangiaceae</taxon>
        <taxon>Knoellia</taxon>
    </lineage>
</organism>
<dbReference type="PANTHER" id="PTHR42685">
    <property type="entry name" value="GERANYLGERANYL DIPHOSPHATE REDUCTASE"/>
    <property type="match status" value="1"/>
</dbReference>
<reference evidence="2" key="2">
    <citation type="submission" date="2020-09" db="EMBL/GenBank/DDBJ databases">
        <authorList>
            <person name="Sun Q."/>
            <person name="Zhou Y."/>
        </authorList>
    </citation>
    <scope>NUCLEOTIDE SEQUENCE</scope>
    <source>
        <strain evidence="2">CGMCC 1.10749</strain>
    </source>
</reference>
<dbReference type="Proteomes" id="UP000628079">
    <property type="component" value="Unassembled WGS sequence"/>
</dbReference>
<dbReference type="PANTHER" id="PTHR42685:SF19">
    <property type="entry name" value="POSSIBLE OXIDOREDUCTASE"/>
    <property type="match status" value="1"/>
</dbReference>
<dbReference type="InterPro" id="IPR036188">
    <property type="entry name" value="FAD/NAD-bd_sf"/>
</dbReference>
<dbReference type="RefSeq" id="WP_188450384.1">
    <property type="nucleotide sequence ID" value="NZ_BMEA01000001.1"/>
</dbReference>